<dbReference type="AlphaFoldDB" id="A0A4R8M5E8"/>
<evidence type="ECO:0000256" key="4">
    <source>
        <dbReference type="RuleBase" id="RU003513"/>
    </source>
</evidence>
<dbReference type="Pfam" id="PF02350">
    <property type="entry name" value="Epimerase_2"/>
    <property type="match status" value="1"/>
</dbReference>
<sequence>MTKKIACVIGTRPEAIKMAPVISALREKGLDVTVLATGQHSWMLDQALAFFEIRADVNLSVMEERQSLDQLTSRVLLGVGGFLDSSPQDLLLVHGDTTTTMAATMAAFYRHVPVGHIEAGLRSGDLRRPFPEEANRIITDRLSTLWFAPTEGAAENLRRENLPVSPETLFVTGNTVIDALFRTLKKKHTPSPDLAPLISGDDPVILMTAHRRESWGGPLESICLAMKDILEAAGSVRILVPLHKNPSVRDVIQRFLADEKRVILCEPLDYPDFVWAMNRSSLILTDSGGVQEEASGLKKPVLVMRDLSERPEALDTGTALLVGTDRETIRNATVRILTDGAFRESLLNRGENPFGDGTASLRIADSILGYYEGR</sequence>
<dbReference type="RefSeq" id="WP_133958960.1">
    <property type="nucleotide sequence ID" value="NZ_SORI01000024.1"/>
</dbReference>
<dbReference type="GO" id="GO:0008761">
    <property type="term" value="F:UDP-N-acetylglucosamine 2-epimerase activity"/>
    <property type="evidence" value="ECO:0007669"/>
    <property type="project" value="UniProtKB-EC"/>
</dbReference>
<dbReference type="OrthoDB" id="9803238at2"/>
<evidence type="ECO:0000313" key="6">
    <source>
        <dbReference type="EMBL" id="TDY55362.1"/>
    </source>
</evidence>
<dbReference type="CDD" id="cd03786">
    <property type="entry name" value="GTB_UDP-GlcNAc_2-Epimerase"/>
    <property type="match status" value="1"/>
</dbReference>
<dbReference type="EC" id="5.1.3.14" evidence="3"/>
<evidence type="ECO:0000256" key="1">
    <source>
        <dbReference type="ARBA" id="ARBA00023235"/>
    </source>
</evidence>
<dbReference type="SUPFAM" id="SSF53756">
    <property type="entry name" value="UDP-Glycosyltransferase/glycogen phosphorylase"/>
    <property type="match status" value="1"/>
</dbReference>
<keyword evidence="1 4" id="KW-0413">Isomerase</keyword>
<dbReference type="InterPro" id="IPR029767">
    <property type="entry name" value="WecB-like"/>
</dbReference>
<evidence type="ECO:0000313" key="7">
    <source>
        <dbReference type="Proteomes" id="UP000295066"/>
    </source>
</evidence>
<dbReference type="InterPro" id="IPR003331">
    <property type="entry name" value="UDP_GlcNAc_Epimerase_2_dom"/>
</dbReference>
<keyword evidence="7" id="KW-1185">Reference proteome</keyword>
<comment type="caution">
    <text evidence="6">The sequence shown here is derived from an EMBL/GenBank/DDBJ whole genome shotgun (WGS) entry which is preliminary data.</text>
</comment>
<evidence type="ECO:0000259" key="5">
    <source>
        <dbReference type="Pfam" id="PF02350"/>
    </source>
</evidence>
<dbReference type="PANTHER" id="PTHR43174:SF2">
    <property type="entry name" value="UDP-N-ACETYLGLUCOSAMINE 2-EPIMERASE"/>
    <property type="match status" value="1"/>
</dbReference>
<protein>
    <recommendedName>
        <fullName evidence="3">UDP-N-acetylglucosamine 2-epimerase (non-hydrolyzing)</fullName>
        <ecNumber evidence="3">5.1.3.14</ecNumber>
    </recommendedName>
</protein>
<evidence type="ECO:0000256" key="3">
    <source>
        <dbReference type="ARBA" id="ARBA00038858"/>
    </source>
</evidence>
<dbReference type="PANTHER" id="PTHR43174">
    <property type="entry name" value="UDP-N-ACETYLGLUCOSAMINE 2-EPIMERASE"/>
    <property type="match status" value="1"/>
</dbReference>
<name>A0A4R8M5E8_9BACT</name>
<reference evidence="6 7" key="1">
    <citation type="submission" date="2019-03" db="EMBL/GenBank/DDBJ databases">
        <title>Genomic Encyclopedia of Type Strains, Phase IV (KMG-IV): sequencing the most valuable type-strain genomes for metagenomic binning, comparative biology and taxonomic classification.</title>
        <authorList>
            <person name="Goeker M."/>
        </authorList>
    </citation>
    <scope>NUCLEOTIDE SEQUENCE [LARGE SCALE GENOMIC DNA]</scope>
    <source>
        <strain evidence="6 7">DSM 25964</strain>
    </source>
</reference>
<feature type="domain" description="UDP-N-acetylglucosamine 2-epimerase" evidence="5">
    <location>
        <begin position="26"/>
        <end position="367"/>
    </location>
</feature>
<dbReference type="NCBIfam" id="TIGR00236">
    <property type="entry name" value="wecB"/>
    <property type="match status" value="1"/>
</dbReference>
<comment type="similarity">
    <text evidence="2 4">Belongs to the UDP-N-acetylglucosamine 2-epimerase family.</text>
</comment>
<dbReference type="Proteomes" id="UP000295066">
    <property type="component" value="Unassembled WGS sequence"/>
</dbReference>
<accession>A0A4R8M5E8</accession>
<dbReference type="Gene3D" id="3.40.50.2000">
    <property type="entry name" value="Glycogen Phosphorylase B"/>
    <property type="match status" value="2"/>
</dbReference>
<evidence type="ECO:0000256" key="2">
    <source>
        <dbReference type="ARBA" id="ARBA00038209"/>
    </source>
</evidence>
<gene>
    <name evidence="6" type="ORF">C8D99_1243</name>
</gene>
<dbReference type="EMBL" id="SORI01000024">
    <property type="protein sequence ID" value="TDY55362.1"/>
    <property type="molecule type" value="Genomic_DNA"/>
</dbReference>
<organism evidence="6 7">
    <name type="scientific">Aminivibrio pyruvatiphilus</name>
    <dbReference type="NCBI Taxonomy" id="1005740"/>
    <lineage>
        <taxon>Bacteria</taxon>
        <taxon>Thermotogati</taxon>
        <taxon>Synergistota</taxon>
        <taxon>Synergistia</taxon>
        <taxon>Synergistales</taxon>
        <taxon>Aminobacteriaceae</taxon>
        <taxon>Aminivibrio</taxon>
    </lineage>
</organism>
<proteinExistence type="inferred from homology"/>